<evidence type="ECO:0000313" key="3">
    <source>
        <dbReference type="Proteomes" id="UP000231912"/>
    </source>
</evidence>
<keyword evidence="1" id="KW-1133">Transmembrane helix</keyword>
<proteinExistence type="predicted"/>
<dbReference type="RefSeq" id="WP_100758969.1">
    <property type="nucleotide sequence ID" value="NZ_NPDT01000003.1"/>
</dbReference>
<evidence type="ECO:0000313" key="2">
    <source>
        <dbReference type="EMBL" id="PJZ66101.1"/>
    </source>
</evidence>
<dbReference type="PANTHER" id="PTHR40940:SF2">
    <property type="entry name" value="BATD"/>
    <property type="match status" value="1"/>
</dbReference>
<sequence length="534" mass="60558">MKTRVFIILFFLFSIVDLFAGDPKFYLSQTRAELGEPVFVIVEAEGSAEVRVIEKEFQGHGIRAVYWGMEDSTTIVNFKAYRKKILKYRLVVSAPGKYSVPEVAVDVEGKRYGASGLMVEFGPRRAATRNPNSIWNRFFSTEDTQGPADGDLKVVFQLDKKEVWVGEPVLGFFALYYRNAIRPYFDRDPSSSIEFPYFRSEVITGVGLTIPESVIYEGVQYDTSPYNKEFFVLTPLKRGEFSLGSTGFHLEGQLQSYFHMRTVKTIPGRIQVRDLPLPSPPNFGGAVGKFEMTLEDIPKETNLGDPFQFRLVLRGKGNLSSIKDPLRSSCPKRDCYPDITFLQLRPQKEFKELDPGEYGFYLNHSFSYSVLPKEEGTWQESDLKFSYFDPKFGKYTDVSVRFPPVHVGPPRPKSNLPESEKSSGVSYGYVWILTLGIFAGALGFFLTVYWKGKFAADRLLKRLDLWIGSKRGFVLKHSALGRGLSEEEASLLAGWKSEGIPLTETYRRLGPVSKTALLKIADRLMLNVKEDETR</sequence>
<feature type="transmembrane region" description="Helical" evidence="1">
    <location>
        <begin position="429"/>
        <end position="450"/>
    </location>
</feature>
<organism evidence="2 3">
    <name type="scientific">Leptospira wolffii</name>
    <dbReference type="NCBI Taxonomy" id="409998"/>
    <lineage>
        <taxon>Bacteria</taxon>
        <taxon>Pseudomonadati</taxon>
        <taxon>Spirochaetota</taxon>
        <taxon>Spirochaetia</taxon>
        <taxon>Leptospirales</taxon>
        <taxon>Leptospiraceae</taxon>
        <taxon>Leptospira</taxon>
    </lineage>
</organism>
<comment type="caution">
    <text evidence="2">The sequence shown here is derived from an EMBL/GenBank/DDBJ whole genome shotgun (WGS) entry which is preliminary data.</text>
</comment>
<dbReference type="PANTHER" id="PTHR40940">
    <property type="entry name" value="PROTEIN BATD-RELATED"/>
    <property type="match status" value="1"/>
</dbReference>
<name>A0A2M9ZCC8_9LEPT</name>
<gene>
    <name evidence="2" type="ORF">CH371_10585</name>
</gene>
<accession>A0A2M9ZCC8</accession>
<dbReference type="AlphaFoldDB" id="A0A2M9ZCC8"/>
<reference evidence="2 3" key="1">
    <citation type="submission" date="2017-07" db="EMBL/GenBank/DDBJ databases">
        <title>Leptospira spp. isolated from tropical soils.</title>
        <authorList>
            <person name="Thibeaux R."/>
            <person name="Iraola G."/>
            <person name="Ferres I."/>
            <person name="Bierque E."/>
            <person name="Girault D."/>
            <person name="Soupe-Gilbert M.-E."/>
            <person name="Picardeau M."/>
            <person name="Goarant C."/>
        </authorList>
    </citation>
    <scope>NUCLEOTIDE SEQUENCE [LARGE SCALE GENOMIC DNA]</scope>
    <source>
        <strain evidence="2 3">FH2-C-A2</strain>
    </source>
</reference>
<keyword evidence="1" id="KW-0812">Transmembrane</keyword>
<dbReference type="InterPro" id="IPR025738">
    <property type="entry name" value="BatD"/>
</dbReference>
<protein>
    <submittedName>
        <fullName evidence="2">Aerotolerance regulator BatD</fullName>
    </submittedName>
</protein>
<dbReference type="Proteomes" id="UP000231912">
    <property type="component" value="Unassembled WGS sequence"/>
</dbReference>
<keyword evidence="1" id="KW-0472">Membrane</keyword>
<evidence type="ECO:0000256" key="1">
    <source>
        <dbReference type="SAM" id="Phobius"/>
    </source>
</evidence>
<dbReference type="EMBL" id="NPDT01000003">
    <property type="protein sequence ID" value="PJZ66101.1"/>
    <property type="molecule type" value="Genomic_DNA"/>
</dbReference>